<proteinExistence type="predicted"/>
<dbReference type="InterPro" id="IPR050708">
    <property type="entry name" value="T6SS_VgrG/RHS"/>
</dbReference>
<keyword evidence="1" id="KW-1133">Transmembrane helix</keyword>
<gene>
    <name evidence="2" type="primary">tccC</name>
</gene>
<dbReference type="NCBIfam" id="TIGR03696">
    <property type="entry name" value="Rhs_assc_core"/>
    <property type="match status" value="1"/>
</dbReference>
<dbReference type="Pfam" id="PF18807">
    <property type="entry name" value="TTc_toxin_rep"/>
    <property type="match status" value="1"/>
</dbReference>
<dbReference type="PANTHER" id="PTHR32305">
    <property type="match status" value="1"/>
</dbReference>
<dbReference type="EMBL" id="HQ674768">
    <property type="protein sequence ID" value="AEJ87814.1"/>
    <property type="molecule type" value="Genomic_DNA"/>
</dbReference>
<accession>G0YF58</accession>
<dbReference type="InterPro" id="IPR022385">
    <property type="entry name" value="Rhs_assc_core"/>
</dbReference>
<protein>
    <submittedName>
        <fullName evidence="2">Insecticidal toxin complex protein TccC</fullName>
    </submittedName>
</protein>
<name>G0YF58_PHOTE</name>
<sequence>MIMSTSDTTLYTQTPTVSVLDNRGLSIRDIGFHRAVVSGDTDTRITRHQYDNRGHLNHSIDPRLYDAKQTNDSVKPNFIWQHDLAGNALRTESVDAGRTISLNDVEGRLVMTVNATGVRQTRLYESNTLPGRLLSVSERVSDEDTPHVTERFIWAENTTAEKDYNLSGQCIRHYDTAGVTRLESQSLAGAILSQSHQLLAEGQEANWMGDDETVWQSMLASEVYTTQSTTNAIGALLTQTDAKGNIQRLAYDIAGQLKGSWLTVKGQNEQIIVKSLTWSAAGHKLREEHGNGVITEYSYEPETQRLIGITTRRADNRESTAKVLQDLRYEYDPVGNVISIHNDAEATRFWRNQTVVPENRYVYDSLYQLIRATGREMANIGQQSSKLPSPAMPVPADDSTYTNYLRTYTYDRGGNLVQIRHSSPATQNNYTTDMTVSSRSNRAVLSTLTTDPTQVDALFDSGGHQKTLMPGQNLNWNIRGELQQVTPVSREDASDREWYRYGSDGMRLLKVSEQQTGNSTQVQRVTYLPGLELRTTQVADKTTKSLQVITVGEAGRAQVRVLHWENGKPEDINNNQVRYSYDNLLGSSQLELDSEGQILSQEEYYPYGGTAIWAAKNQTEASYKFIRYSGKERDATGLYYYGYRYYQPWVGRWLNADPAGTVDGLNLYRMVRNNPITLTDHDGLAPSANRNRNTFWFASFLFRKPDEGMSASMRRGQKIGRAIAGGIAIGGLAATIAGTAGAAIPVILGVAAIGAGIGALMGYNVGSLLEKGGALLARLVQGKSTLVQSAAGAAAGAGSAAAYGARAQGVGVASAAGAATGAIGSLINNADRGIGGAIGAGSAVGTIDTMLGTSSTLTHEISAAAGGAAGGMITGTQGSTRAGIHAGIGTYYGSWVGFGLDVASNPAGHLANYAVGYAAGLGAEMAINRITGGGFLGRILGRVVSPHVAGLARQLVHFSVARPVFEPIFSVLGGLAGGIGTGLHRVMGRDSWISRALSAAGSGIDHVAGMIGNQIRGRVLTTTGIANAIDYGTSAVGAARRVISL</sequence>
<dbReference type="PANTHER" id="PTHR32305:SF15">
    <property type="entry name" value="PROTEIN RHSA-RELATED"/>
    <property type="match status" value="1"/>
</dbReference>
<evidence type="ECO:0000256" key="1">
    <source>
        <dbReference type="SAM" id="Phobius"/>
    </source>
</evidence>
<dbReference type="AlphaFoldDB" id="G0YF58"/>
<feature type="transmembrane region" description="Helical" evidence="1">
    <location>
        <begin position="743"/>
        <end position="763"/>
    </location>
</feature>
<feature type="transmembrane region" description="Helical" evidence="1">
    <location>
        <begin position="719"/>
        <end position="737"/>
    </location>
</feature>
<dbReference type="InterPro" id="IPR041508">
    <property type="entry name" value="TcC-like_repeat"/>
</dbReference>
<dbReference type="Gene3D" id="2.180.10.10">
    <property type="entry name" value="RHS repeat-associated core"/>
    <property type="match status" value="1"/>
</dbReference>
<evidence type="ECO:0000313" key="2">
    <source>
        <dbReference type="EMBL" id="AEJ87814.1"/>
    </source>
</evidence>
<organism evidence="2">
    <name type="scientific">Photorhabdus temperata</name>
    <dbReference type="NCBI Taxonomy" id="574560"/>
    <lineage>
        <taxon>Bacteria</taxon>
        <taxon>Pseudomonadati</taxon>
        <taxon>Pseudomonadota</taxon>
        <taxon>Gammaproteobacteria</taxon>
        <taxon>Enterobacterales</taxon>
        <taxon>Morganellaceae</taxon>
        <taxon>Photorhabdus</taxon>
    </lineage>
</organism>
<keyword evidence="1" id="KW-0812">Transmembrane</keyword>
<keyword evidence="1" id="KW-0472">Membrane</keyword>
<reference evidence="2" key="1">
    <citation type="submission" date="2010-12" db="EMBL/GenBank/DDBJ databases">
        <title>Insecticidal toxin complex of Photorhabdus temperata strain M1021.</title>
        <authorList>
            <person name="Jang E.K."/>
            <person name="Shin J.H."/>
        </authorList>
    </citation>
    <scope>NUCLEOTIDE SEQUENCE</scope>
    <source>
        <strain evidence="2">M1021</strain>
    </source>
</reference>